<keyword evidence="1" id="KW-0472">Membrane</keyword>
<reference evidence="2" key="1">
    <citation type="journal article" date="2019" name="MBio">
        <title>Virus Genomes from Deep Sea Sediments Expand the Ocean Megavirome and Support Independent Origins of Viral Gigantism.</title>
        <authorList>
            <person name="Backstrom D."/>
            <person name="Yutin N."/>
            <person name="Jorgensen S.L."/>
            <person name="Dharamshi J."/>
            <person name="Homa F."/>
            <person name="Zaremba-Niedwiedzka K."/>
            <person name="Spang A."/>
            <person name="Wolf Y.I."/>
            <person name="Koonin E.V."/>
            <person name="Ettema T.J."/>
        </authorList>
    </citation>
    <scope>NUCLEOTIDE SEQUENCE</scope>
</reference>
<evidence type="ECO:0000256" key="1">
    <source>
        <dbReference type="SAM" id="Phobius"/>
    </source>
</evidence>
<keyword evidence="1" id="KW-1133">Transmembrane helix</keyword>
<organism evidence="2">
    <name type="scientific">Marseillevirus LCMAC201</name>
    <dbReference type="NCBI Taxonomy" id="2506605"/>
    <lineage>
        <taxon>Viruses</taxon>
        <taxon>Varidnaviria</taxon>
        <taxon>Bamfordvirae</taxon>
        <taxon>Nucleocytoviricota</taxon>
        <taxon>Megaviricetes</taxon>
        <taxon>Pimascovirales</taxon>
        <taxon>Pimascovirales incertae sedis</taxon>
        <taxon>Marseilleviridae</taxon>
    </lineage>
</organism>
<dbReference type="EMBL" id="MK500345">
    <property type="protein sequence ID" value="QBK87163.1"/>
    <property type="molecule type" value="Genomic_DNA"/>
</dbReference>
<protein>
    <submittedName>
        <fullName evidence="2">Uncharacterized protein</fullName>
    </submittedName>
</protein>
<gene>
    <name evidence="2" type="ORF">LCMAC201_00650</name>
</gene>
<name>A0A481YV50_9VIRU</name>
<evidence type="ECO:0000313" key="2">
    <source>
        <dbReference type="EMBL" id="QBK87163.1"/>
    </source>
</evidence>
<keyword evidence="1" id="KW-0812">Transmembrane</keyword>
<proteinExistence type="predicted"/>
<sequence length="96" mass="10906">MKIPWKEALLLMLLVGVSVSLSDLKLKPKYNQMITRYPSIRFLIIFITAFLLFTLDIGGQYSITTRLLVSVVVAYIIQAFIARSTMLTLLPPSEEK</sequence>
<feature type="transmembrane region" description="Helical" evidence="1">
    <location>
        <begin position="67"/>
        <end position="90"/>
    </location>
</feature>
<feature type="transmembrane region" description="Helical" evidence="1">
    <location>
        <begin position="38"/>
        <end position="55"/>
    </location>
</feature>
<accession>A0A481YV50</accession>